<evidence type="ECO:0000313" key="6">
    <source>
        <dbReference type="Proteomes" id="UP000694920"/>
    </source>
</evidence>
<dbReference type="Proteomes" id="UP000694920">
    <property type="component" value="Unplaced"/>
</dbReference>
<gene>
    <name evidence="7" type="primary">LOC107271304</name>
</gene>
<dbReference type="KEGG" id="ccin:107271304"/>
<evidence type="ECO:0000256" key="1">
    <source>
        <dbReference type="ARBA" id="ARBA00004173"/>
    </source>
</evidence>
<keyword evidence="6" id="KW-1185">Reference proteome</keyword>
<dbReference type="GO" id="GO:0005739">
    <property type="term" value="C:mitochondrion"/>
    <property type="evidence" value="ECO:0007669"/>
    <property type="project" value="UniProtKB-SubCell"/>
</dbReference>
<evidence type="ECO:0000256" key="4">
    <source>
        <dbReference type="ARBA" id="ARBA00035682"/>
    </source>
</evidence>
<evidence type="ECO:0000259" key="5">
    <source>
        <dbReference type="SMART" id="SM01155"/>
    </source>
</evidence>
<dbReference type="RefSeq" id="XP_015602623.1">
    <property type="nucleotide sequence ID" value="XM_015747137.2"/>
</dbReference>
<organism evidence="6 7">
    <name type="scientific">Cephus cinctus</name>
    <name type="common">Wheat stem sawfly</name>
    <dbReference type="NCBI Taxonomy" id="211228"/>
    <lineage>
        <taxon>Eukaryota</taxon>
        <taxon>Metazoa</taxon>
        <taxon>Ecdysozoa</taxon>
        <taxon>Arthropoda</taxon>
        <taxon>Hexapoda</taxon>
        <taxon>Insecta</taxon>
        <taxon>Pterygota</taxon>
        <taxon>Neoptera</taxon>
        <taxon>Endopterygota</taxon>
        <taxon>Hymenoptera</taxon>
        <taxon>Cephoidea</taxon>
        <taxon>Cephidae</taxon>
        <taxon>Cephus</taxon>
    </lineage>
</organism>
<dbReference type="Pfam" id="PF08213">
    <property type="entry name" value="COX24_C"/>
    <property type="match status" value="1"/>
</dbReference>
<dbReference type="PANTHER" id="PTHR32035:SF3">
    <property type="entry name" value="SMALL RIBOSOMAL SUBUNIT PROTEIN MS38"/>
    <property type="match status" value="1"/>
</dbReference>
<comment type="subcellular location">
    <subcellularLocation>
        <location evidence="1">Mitochondrion</location>
    </subcellularLocation>
</comment>
<sequence>MALNALCKTLQRLDITRKGGSSFSISKYHTMQQHSITKNIGALFINTNGIAKDTTPFENELKFSQRSINIDFDLPTRNCRISSIIEFPISTNLQIGEPPKLNIIETIIPEKSVDLPPIERNIEKQAARLIVIRRKKMKKHQLRKLRKRMRFEWAKVRQRRELKKEKAFQAELLAQIDVAEKFDAKAYVASRIHELTKERLPKRWRGEILPESMIRQFIQEKKARKEAVRNRPRIKL</sequence>
<protein>
    <recommendedName>
        <fullName evidence="4">Small ribosomal subunit protein mS38</fullName>
    </recommendedName>
</protein>
<accession>A0AAJ7C6S1</accession>
<keyword evidence="2" id="KW-0496">Mitochondrion</keyword>
<evidence type="ECO:0000256" key="2">
    <source>
        <dbReference type="ARBA" id="ARBA00023128"/>
    </source>
</evidence>
<proteinExistence type="inferred from homology"/>
<dbReference type="InterPro" id="IPR013177">
    <property type="entry name" value="Ribosomal_mS38_C"/>
</dbReference>
<dbReference type="AlphaFoldDB" id="A0AAJ7C6S1"/>
<feature type="domain" description="Ribosomal protein mS38 C-terminal" evidence="5">
    <location>
        <begin position="125"/>
        <end position="158"/>
    </location>
</feature>
<name>A0AAJ7C6S1_CEPCN</name>
<comment type="similarity">
    <text evidence="3">Belongs to the mitochondrion-specific ribosomal protein mS38 family.</text>
</comment>
<dbReference type="GeneID" id="107271304"/>
<evidence type="ECO:0000313" key="7">
    <source>
        <dbReference type="RefSeq" id="XP_015602623.1"/>
    </source>
</evidence>
<dbReference type="PANTHER" id="PTHR32035">
    <property type="entry name" value="AURORA KINASE A-INTERACTING PROTEIN"/>
    <property type="match status" value="1"/>
</dbReference>
<reference evidence="7" key="1">
    <citation type="submission" date="2025-08" db="UniProtKB">
        <authorList>
            <consortium name="RefSeq"/>
        </authorList>
    </citation>
    <scope>IDENTIFICATION</scope>
</reference>
<evidence type="ECO:0000256" key="3">
    <source>
        <dbReference type="ARBA" id="ARBA00035647"/>
    </source>
</evidence>
<dbReference type="SMART" id="SM01155">
    <property type="entry name" value="DUF1713"/>
    <property type="match status" value="1"/>
</dbReference>